<evidence type="ECO:0000313" key="5">
    <source>
        <dbReference type="EMBL" id="POM27461.1"/>
    </source>
</evidence>
<accession>A0A2P4UQZ3</accession>
<sequence length="296" mass="30822">MTRNEDLSGQVAVVTGAARGLGLLLARSLARRGARVALLGLEPEELAAAAQSCGPDAAHWTVDVTDDAAMHATAADVAARFGRIDLVVANAGIATGGPVQYSDAATFARVIEVNLLGSAATARAFVPALRETKGHFFQVASLAALCAAPMMAAYCASKAGVEAFAHCLRAELAPHGVTVGIGYLSWTDTDMVRGADQDAALRDMRASLPFPANRTYPLEPTAERLARGIVRRSPHVYGQAWLPALQAARAVVPTVVTRFARRRLAEFEDRWLAAGANTRLVGAGGAAAERNVGGGA</sequence>
<dbReference type="EMBL" id="MTBP01000001">
    <property type="protein sequence ID" value="POM27461.1"/>
    <property type="molecule type" value="Genomic_DNA"/>
</dbReference>
<dbReference type="EC" id="1.2.1.-" evidence="5"/>
<evidence type="ECO:0000256" key="2">
    <source>
        <dbReference type="ARBA" id="ARBA00023002"/>
    </source>
</evidence>
<dbReference type="PANTHER" id="PTHR44196">
    <property type="entry name" value="DEHYDROGENASE/REDUCTASE SDR FAMILY MEMBER 7B"/>
    <property type="match status" value="1"/>
</dbReference>
<keyword evidence="6" id="KW-1185">Reference proteome</keyword>
<dbReference type="PRINTS" id="PR00080">
    <property type="entry name" value="SDRFAMILY"/>
</dbReference>
<dbReference type="Gene3D" id="3.40.50.720">
    <property type="entry name" value="NAD(P)-binding Rossmann-like Domain"/>
    <property type="match status" value="1"/>
</dbReference>
<dbReference type="CDD" id="cd05233">
    <property type="entry name" value="SDR_c"/>
    <property type="match status" value="1"/>
</dbReference>
<dbReference type="InterPro" id="IPR036291">
    <property type="entry name" value="NAD(P)-bd_dom_sf"/>
</dbReference>
<name>A0A2P4UQZ3_9ACTN</name>
<dbReference type="RefSeq" id="WP_103562274.1">
    <property type="nucleotide sequence ID" value="NZ_MTBP01000001.1"/>
</dbReference>
<dbReference type="GO" id="GO:0016020">
    <property type="term" value="C:membrane"/>
    <property type="evidence" value="ECO:0007669"/>
    <property type="project" value="TreeGrafter"/>
</dbReference>
<keyword evidence="2 5" id="KW-0560">Oxidoreductase</keyword>
<dbReference type="InterPro" id="IPR057326">
    <property type="entry name" value="KR_dom"/>
</dbReference>
<protein>
    <submittedName>
        <fullName evidence="5">Fatty acyl-CoA reductase</fullName>
        <ecNumber evidence="5">1.2.1.-</ecNumber>
    </submittedName>
</protein>
<dbReference type="PRINTS" id="PR00081">
    <property type="entry name" value="GDHRDH"/>
</dbReference>
<comment type="similarity">
    <text evidence="1 3">Belongs to the short-chain dehydrogenases/reductases (SDR) family.</text>
</comment>
<dbReference type="SUPFAM" id="SSF51735">
    <property type="entry name" value="NAD(P)-binding Rossmann-fold domains"/>
    <property type="match status" value="1"/>
</dbReference>
<dbReference type="InterPro" id="IPR002347">
    <property type="entry name" value="SDR_fam"/>
</dbReference>
<dbReference type="GO" id="GO:0016491">
    <property type="term" value="F:oxidoreductase activity"/>
    <property type="evidence" value="ECO:0007669"/>
    <property type="project" value="UniProtKB-KW"/>
</dbReference>
<dbReference type="PANTHER" id="PTHR44196:SF1">
    <property type="entry name" value="DEHYDROGENASE_REDUCTASE SDR FAMILY MEMBER 7B"/>
    <property type="match status" value="1"/>
</dbReference>
<dbReference type="NCBIfam" id="NF004526">
    <property type="entry name" value="PRK05872.1"/>
    <property type="match status" value="1"/>
</dbReference>
<feature type="domain" description="Ketoreductase" evidence="4">
    <location>
        <begin position="10"/>
        <end position="189"/>
    </location>
</feature>
<dbReference type="AlphaFoldDB" id="A0A2P4UQZ3"/>
<evidence type="ECO:0000256" key="1">
    <source>
        <dbReference type="ARBA" id="ARBA00006484"/>
    </source>
</evidence>
<dbReference type="Proteomes" id="UP000242367">
    <property type="component" value="Unassembled WGS sequence"/>
</dbReference>
<evidence type="ECO:0000313" key="6">
    <source>
        <dbReference type="Proteomes" id="UP000242367"/>
    </source>
</evidence>
<dbReference type="Pfam" id="PF00106">
    <property type="entry name" value="adh_short"/>
    <property type="match status" value="1"/>
</dbReference>
<evidence type="ECO:0000259" key="4">
    <source>
        <dbReference type="SMART" id="SM00822"/>
    </source>
</evidence>
<dbReference type="InterPro" id="IPR020904">
    <property type="entry name" value="Sc_DH/Rdtase_CS"/>
</dbReference>
<dbReference type="PROSITE" id="PS00061">
    <property type="entry name" value="ADH_SHORT"/>
    <property type="match status" value="1"/>
</dbReference>
<gene>
    <name evidence="5" type="primary">acr1_1</name>
    <name evidence="5" type="ORF">BTM25_18760</name>
</gene>
<dbReference type="SMART" id="SM00822">
    <property type="entry name" value="PKS_KR"/>
    <property type="match status" value="1"/>
</dbReference>
<proteinExistence type="inferred from homology"/>
<evidence type="ECO:0000256" key="3">
    <source>
        <dbReference type="RuleBase" id="RU000363"/>
    </source>
</evidence>
<organism evidence="5 6">
    <name type="scientific">Actinomadura rubteroloni</name>
    <dbReference type="NCBI Taxonomy" id="1926885"/>
    <lineage>
        <taxon>Bacteria</taxon>
        <taxon>Bacillati</taxon>
        <taxon>Actinomycetota</taxon>
        <taxon>Actinomycetes</taxon>
        <taxon>Streptosporangiales</taxon>
        <taxon>Thermomonosporaceae</taxon>
        <taxon>Actinomadura</taxon>
    </lineage>
</organism>
<reference evidence="5 6" key="1">
    <citation type="journal article" date="2017" name="Chemistry">
        <title>Isolation, Biosynthesis and Chemical Modifications of Rubterolones A-F: Rare Tropolone Alkaloids from Actinomadura sp. 5-2.</title>
        <authorList>
            <person name="Guo H."/>
            <person name="Benndorf R."/>
            <person name="Leichnitz D."/>
            <person name="Klassen J.L."/>
            <person name="Vollmers J."/>
            <person name="Gorls H."/>
            <person name="Steinacker M."/>
            <person name="Weigel C."/>
            <person name="Dahse H.M."/>
            <person name="Kaster A.K."/>
            <person name="de Beer Z.W."/>
            <person name="Poulsen M."/>
            <person name="Beemelmanns C."/>
        </authorList>
    </citation>
    <scope>NUCLEOTIDE SEQUENCE [LARGE SCALE GENOMIC DNA]</scope>
    <source>
        <strain evidence="5 6">5-2</strain>
    </source>
</reference>
<comment type="caution">
    <text evidence="5">The sequence shown here is derived from an EMBL/GenBank/DDBJ whole genome shotgun (WGS) entry which is preliminary data.</text>
</comment>